<protein>
    <submittedName>
        <fullName evidence="4">Flavanone 3-dioxygenase 3</fullName>
    </submittedName>
</protein>
<organism evidence="4 5">
    <name type="scientific">Senna tora</name>
    <dbReference type="NCBI Taxonomy" id="362788"/>
    <lineage>
        <taxon>Eukaryota</taxon>
        <taxon>Viridiplantae</taxon>
        <taxon>Streptophyta</taxon>
        <taxon>Embryophyta</taxon>
        <taxon>Tracheophyta</taxon>
        <taxon>Spermatophyta</taxon>
        <taxon>Magnoliopsida</taxon>
        <taxon>eudicotyledons</taxon>
        <taxon>Gunneridae</taxon>
        <taxon>Pentapetalae</taxon>
        <taxon>rosids</taxon>
        <taxon>fabids</taxon>
        <taxon>Fabales</taxon>
        <taxon>Fabaceae</taxon>
        <taxon>Caesalpinioideae</taxon>
        <taxon>Cassia clade</taxon>
        <taxon>Senna</taxon>
    </lineage>
</organism>
<evidence type="ECO:0000313" key="4">
    <source>
        <dbReference type="EMBL" id="KAF7811457.1"/>
    </source>
</evidence>
<gene>
    <name evidence="4" type="ORF">G2W53_032433</name>
</gene>
<dbReference type="InterPro" id="IPR027443">
    <property type="entry name" value="IPNS-like_sf"/>
</dbReference>
<dbReference type="EMBL" id="JAAIUW010000010">
    <property type="protein sequence ID" value="KAF7811457.1"/>
    <property type="molecule type" value="Genomic_DNA"/>
</dbReference>
<evidence type="ECO:0000259" key="3">
    <source>
        <dbReference type="Pfam" id="PF14226"/>
    </source>
</evidence>
<dbReference type="AlphaFoldDB" id="A0A834T0H0"/>
<dbReference type="GO" id="GO:0051213">
    <property type="term" value="F:dioxygenase activity"/>
    <property type="evidence" value="ECO:0007669"/>
    <property type="project" value="UniProtKB-KW"/>
</dbReference>
<keyword evidence="4" id="KW-0560">Oxidoreductase</keyword>
<accession>A0A834T0H0</accession>
<proteinExistence type="predicted"/>
<sequence>MEKGSECNIVPECYVIPSASSCRPNLKPQVADVAVIDMDALRNGSPTTRSSVIRDIGHACRRLGFFQVQDGKVLPRSEETKHRNSLGMDEKMESAFELVEDEDGDGCPKEKKKKKYRESSFRDFLNSLANNEIGEGSNFIDLLKI</sequence>
<dbReference type="Pfam" id="PF14226">
    <property type="entry name" value="DIOX_N"/>
    <property type="match status" value="1"/>
</dbReference>
<feature type="domain" description="Non-haem dioxygenase N-terminal" evidence="3">
    <location>
        <begin position="34"/>
        <end position="73"/>
    </location>
</feature>
<keyword evidence="1" id="KW-0479">Metal-binding</keyword>
<evidence type="ECO:0000256" key="1">
    <source>
        <dbReference type="ARBA" id="ARBA00022723"/>
    </source>
</evidence>
<comment type="caution">
    <text evidence="4">The sequence shown here is derived from an EMBL/GenBank/DDBJ whole genome shotgun (WGS) entry which is preliminary data.</text>
</comment>
<keyword evidence="5" id="KW-1185">Reference proteome</keyword>
<reference evidence="4" key="1">
    <citation type="submission" date="2020-09" db="EMBL/GenBank/DDBJ databases">
        <title>Genome-Enabled Discovery of Anthraquinone Biosynthesis in Senna tora.</title>
        <authorList>
            <person name="Kang S.-H."/>
            <person name="Pandey R.P."/>
            <person name="Lee C.-M."/>
            <person name="Sim J.-S."/>
            <person name="Jeong J.-T."/>
            <person name="Choi B.-S."/>
            <person name="Jung M."/>
            <person name="Ginzburg D."/>
            <person name="Zhao K."/>
            <person name="Won S.Y."/>
            <person name="Oh T.-J."/>
            <person name="Yu Y."/>
            <person name="Kim N.-H."/>
            <person name="Lee O.R."/>
            <person name="Lee T.-H."/>
            <person name="Bashyal P."/>
            <person name="Kim T.-S."/>
            <person name="Lee W.-H."/>
            <person name="Kawkins C."/>
            <person name="Kim C.-K."/>
            <person name="Kim J.S."/>
            <person name="Ahn B.O."/>
            <person name="Rhee S.Y."/>
            <person name="Sohng J.K."/>
        </authorList>
    </citation>
    <scope>NUCLEOTIDE SEQUENCE</scope>
    <source>
        <tissue evidence="4">Leaf</tissue>
    </source>
</reference>
<dbReference type="Gene3D" id="2.60.120.330">
    <property type="entry name" value="B-lactam Antibiotic, Isopenicillin N Synthase, Chain"/>
    <property type="match status" value="1"/>
</dbReference>
<dbReference type="OrthoDB" id="627829at2759"/>
<name>A0A834T0H0_9FABA</name>
<keyword evidence="2" id="KW-0408">Iron</keyword>
<dbReference type="SUPFAM" id="SSF51197">
    <property type="entry name" value="Clavaminate synthase-like"/>
    <property type="match status" value="1"/>
</dbReference>
<evidence type="ECO:0000256" key="2">
    <source>
        <dbReference type="ARBA" id="ARBA00023004"/>
    </source>
</evidence>
<keyword evidence="4" id="KW-0223">Dioxygenase</keyword>
<dbReference type="GO" id="GO:0046872">
    <property type="term" value="F:metal ion binding"/>
    <property type="evidence" value="ECO:0007669"/>
    <property type="project" value="UniProtKB-KW"/>
</dbReference>
<dbReference type="Proteomes" id="UP000634136">
    <property type="component" value="Unassembled WGS sequence"/>
</dbReference>
<dbReference type="InterPro" id="IPR026992">
    <property type="entry name" value="DIOX_N"/>
</dbReference>
<evidence type="ECO:0000313" key="5">
    <source>
        <dbReference type="Proteomes" id="UP000634136"/>
    </source>
</evidence>